<feature type="transmembrane region" description="Helical" evidence="10">
    <location>
        <begin position="30"/>
        <end position="49"/>
    </location>
</feature>
<evidence type="ECO:0000256" key="4">
    <source>
        <dbReference type="ARBA" id="ARBA00022475"/>
    </source>
</evidence>
<evidence type="ECO:0000313" key="11">
    <source>
        <dbReference type="EMBL" id="VEG47940.1"/>
    </source>
</evidence>
<dbReference type="Proteomes" id="UP000282551">
    <property type="component" value="Chromosome"/>
</dbReference>
<dbReference type="PANTHER" id="PTHR30561:SF1">
    <property type="entry name" value="MULTIDRUG TRANSPORTER EMRE"/>
    <property type="match status" value="1"/>
</dbReference>
<dbReference type="GO" id="GO:0022857">
    <property type="term" value="F:transmembrane transporter activity"/>
    <property type="evidence" value="ECO:0007669"/>
    <property type="project" value="InterPro"/>
</dbReference>
<comment type="similarity">
    <text evidence="2">Belongs to the drug/metabolite transporter (DMT) superfamily. Small multidrug resistance (SMR) (TC 2.A.7.1) family. Mmr subfamily.</text>
</comment>
<feature type="transmembrane region" description="Helical" evidence="10">
    <location>
        <begin position="56"/>
        <end position="78"/>
    </location>
</feature>
<evidence type="ECO:0000256" key="7">
    <source>
        <dbReference type="ARBA" id="ARBA00023136"/>
    </source>
</evidence>
<accession>A0A3S4VBB7</accession>
<evidence type="ECO:0000256" key="9">
    <source>
        <dbReference type="RuleBase" id="RU003942"/>
    </source>
</evidence>
<gene>
    <name evidence="11" type="primary">mdtJ</name>
    <name evidence="11" type="ORF">NCTC10485_02232</name>
</gene>
<keyword evidence="3" id="KW-0813">Transport</keyword>
<dbReference type="SUPFAM" id="SSF103481">
    <property type="entry name" value="Multidrug resistance efflux transporter EmrE"/>
    <property type="match status" value="1"/>
</dbReference>
<dbReference type="AlphaFoldDB" id="A0A3S4VBB7"/>
<dbReference type="EMBL" id="LR134355">
    <property type="protein sequence ID" value="VEG47940.1"/>
    <property type="molecule type" value="Genomic_DNA"/>
</dbReference>
<evidence type="ECO:0000256" key="1">
    <source>
        <dbReference type="ARBA" id="ARBA00004651"/>
    </source>
</evidence>
<dbReference type="GO" id="GO:0046677">
    <property type="term" value="P:response to antibiotic"/>
    <property type="evidence" value="ECO:0007669"/>
    <property type="project" value="UniProtKB-KW"/>
</dbReference>
<keyword evidence="7 10" id="KW-0472">Membrane</keyword>
<keyword evidence="6 10" id="KW-1133">Transmembrane helix</keyword>
<evidence type="ECO:0000256" key="10">
    <source>
        <dbReference type="SAM" id="Phobius"/>
    </source>
</evidence>
<keyword evidence="8" id="KW-0046">Antibiotic resistance</keyword>
<evidence type="ECO:0000256" key="8">
    <source>
        <dbReference type="ARBA" id="ARBA00023251"/>
    </source>
</evidence>
<dbReference type="Gene3D" id="1.10.3730.20">
    <property type="match status" value="1"/>
</dbReference>
<dbReference type="InterPro" id="IPR037185">
    <property type="entry name" value="EmrE-like"/>
</dbReference>
<keyword evidence="12" id="KW-1185">Reference proteome</keyword>
<sequence length="116" mass="11935">MRKWALLSAAIATEVTGTLALRAFQDHAGFLALVIPAYLGSFLLLALVLRTGMPVGVAYGIWGACGTALTAALATVIFADPFTAPIVIGIGLIIAGVLLIEFGSHRAQTQRAAVSA</sequence>
<evidence type="ECO:0000256" key="5">
    <source>
        <dbReference type="ARBA" id="ARBA00022692"/>
    </source>
</evidence>
<dbReference type="InterPro" id="IPR045324">
    <property type="entry name" value="Small_multidrug_res"/>
</dbReference>
<dbReference type="RefSeq" id="WP_126333803.1">
    <property type="nucleotide sequence ID" value="NZ_AP022604.1"/>
</dbReference>
<evidence type="ECO:0000256" key="3">
    <source>
        <dbReference type="ARBA" id="ARBA00022448"/>
    </source>
</evidence>
<organism evidence="11 12">
    <name type="scientific">Mycolicibacterium chitae</name>
    <name type="common">Mycobacterium chitae</name>
    <dbReference type="NCBI Taxonomy" id="1792"/>
    <lineage>
        <taxon>Bacteria</taxon>
        <taxon>Bacillati</taxon>
        <taxon>Actinomycetota</taxon>
        <taxon>Actinomycetes</taxon>
        <taxon>Mycobacteriales</taxon>
        <taxon>Mycobacteriaceae</taxon>
        <taxon>Mycolicibacterium</taxon>
    </lineage>
</organism>
<dbReference type="OrthoDB" id="3175079at2"/>
<dbReference type="InterPro" id="IPR000390">
    <property type="entry name" value="Small_drug/metabolite_transptr"/>
</dbReference>
<comment type="subcellular location">
    <subcellularLocation>
        <location evidence="1 9">Cell membrane</location>
        <topology evidence="1 9">Multi-pass membrane protein</topology>
    </subcellularLocation>
</comment>
<proteinExistence type="inferred from homology"/>
<keyword evidence="5 9" id="KW-0812">Transmembrane</keyword>
<evidence type="ECO:0000313" key="12">
    <source>
        <dbReference type="Proteomes" id="UP000282551"/>
    </source>
</evidence>
<evidence type="ECO:0000256" key="6">
    <source>
        <dbReference type="ARBA" id="ARBA00022989"/>
    </source>
</evidence>
<dbReference type="GO" id="GO:0005886">
    <property type="term" value="C:plasma membrane"/>
    <property type="evidence" value="ECO:0007669"/>
    <property type="project" value="UniProtKB-SubCell"/>
</dbReference>
<protein>
    <submittedName>
        <fullName evidence="11">Small multidrug resistance protein</fullName>
    </submittedName>
</protein>
<dbReference type="PANTHER" id="PTHR30561">
    <property type="entry name" value="SMR FAMILY PROTON-DEPENDENT DRUG EFFLUX TRANSPORTER SUGE"/>
    <property type="match status" value="1"/>
</dbReference>
<dbReference type="Pfam" id="PF00893">
    <property type="entry name" value="Multi_Drug_Res"/>
    <property type="match status" value="1"/>
</dbReference>
<reference evidence="11 12" key="1">
    <citation type="submission" date="2018-12" db="EMBL/GenBank/DDBJ databases">
        <authorList>
            <consortium name="Pathogen Informatics"/>
        </authorList>
    </citation>
    <scope>NUCLEOTIDE SEQUENCE [LARGE SCALE GENOMIC DNA]</scope>
    <source>
        <strain evidence="11 12">NCTC10485</strain>
    </source>
</reference>
<keyword evidence="4" id="KW-1003">Cell membrane</keyword>
<feature type="transmembrane region" description="Helical" evidence="10">
    <location>
        <begin position="84"/>
        <end position="102"/>
    </location>
</feature>
<name>A0A3S4VBB7_MYCCI</name>
<evidence type="ECO:0000256" key="2">
    <source>
        <dbReference type="ARBA" id="ARBA00007822"/>
    </source>
</evidence>